<dbReference type="InterPro" id="IPR050922">
    <property type="entry name" value="LytR/CpsA/Psr_CW_biosynth"/>
</dbReference>
<keyword evidence="3" id="KW-1133">Transmembrane helix</keyword>
<evidence type="ECO:0000256" key="2">
    <source>
        <dbReference type="SAM" id="MobiDB-lite"/>
    </source>
</evidence>
<dbReference type="AlphaFoldDB" id="A0A3S4WFU3"/>
<sequence>MTQPPSFEPRRRGTRPSADGAREVGRRSPEQSGAPRRRPVRKSVFDQHESAASSGIDGTQVQPVPGPANAERPPAYPPARRQQAAPAAPAAHATPPPAAPAHRPPSTPPPAAPAKARKRPSIGKTILLLLLILLVSGLAWGFYLYSYGNDRLTKVAALSGKPATPGTTFLIVGSDRRDDAVTDGTEGQRADTIMLLHKPESGKTALVSLPRDTLITYPDSENRGKLNGTYSYGGPEYLVQAVEDLTGLTVDHYVEIGMGGVQNLTDAVGGVELCLDYDVSDELSGLEWTAGCHHADGATALAFSRMRYSDPLGDIGRNERQRQVVSKIIGKALSPSILLNPIAQRNLVGSTADVLTVNEGANLMTVARAGLALRSAIGPNGLMGSPPIESLNHPGPGGSSTVLLAPESEQFWADLRAGTLTHESFASF</sequence>
<protein>
    <submittedName>
        <fullName evidence="5">Biofilm regulatory protein A</fullName>
    </submittedName>
</protein>
<comment type="similarity">
    <text evidence="1">Belongs to the LytR/CpsA/Psr (LCP) family.</text>
</comment>
<feature type="domain" description="Cell envelope-related transcriptional attenuator" evidence="4">
    <location>
        <begin position="189"/>
        <end position="332"/>
    </location>
</feature>
<dbReference type="RefSeq" id="WP_241969069.1">
    <property type="nucleotide sequence ID" value="NZ_LR134476.1"/>
</dbReference>
<keyword evidence="3" id="KW-0812">Transmembrane</keyword>
<evidence type="ECO:0000259" key="4">
    <source>
        <dbReference type="Pfam" id="PF03816"/>
    </source>
</evidence>
<feature type="region of interest" description="Disordered" evidence="2">
    <location>
        <begin position="1"/>
        <end position="119"/>
    </location>
</feature>
<dbReference type="NCBIfam" id="TIGR00350">
    <property type="entry name" value="lytR_cpsA_psr"/>
    <property type="match status" value="1"/>
</dbReference>
<keyword evidence="3" id="KW-0472">Membrane</keyword>
<name>A0A3S4WFU3_9ACTO</name>
<dbReference type="KEGG" id="tbw:NCTC13354_00635"/>
<dbReference type="InterPro" id="IPR004474">
    <property type="entry name" value="LytR_CpsA_psr"/>
</dbReference>
<evidence type="ECO:0000313" key="6">
    <source>
        <dbReference type="Proteomes" id="UP000269542"/>
    </source>
</evidence>
<keyword evidence="6" id="KW-1185">Reference proteome</keyword>
<reference evidence="5 6" key="1">
    <citation type="submission" date="2018-12" db="EMBL/GenBank/DDBJ databases">
        <authorList>
            <consortium name="Pathogen Informatics"/>
        </authorList>
    </citation>
    <scope>NUCLEOTIDE SEQUENCE [LARGE SCALE GENOMIC DNA]</scope>
    <source>
        <strain evidence="5 6">NCTC13354</strain>
    </source>
</reference>
<feature type="compositionally biased region" description="Low complexity" evidence="2">
    <location>
        <begin position="67"/>
        <end position="93"/>
    </location>
</feature>
<feature type="transmembrane region" description="Helical" evidence="3">
    <location>
        <begin position="125"/>
        <end position="145"/>
    </location>
</feature>
<feature type="compositionally biased region" description="Pro residues" evidence="2">
    <location>
        <begin position="94"/>
        <end position="112"/>
    </location>
</feature>
<dbReference type="Gene3D" id="3.40.630.190">
    <property type="entry name" value="LCP protein"/>
    <property type="match status" value="1"/>
</dbReference>
<dbReference type="PANTHER" id="PTHR33392:SF6">
    <property type="entry name" value="POLYISOPRENYL-TEICHOIC ACID--PEPTIDOGLYCAN TEICHOIC ACID TRANSFERASE TAGU"/>
    <property type="match status" value="1"/>
</dbReference>
<dbReference type="PANTHER" id="PTHR33392">
    <property type="entry name" value="POLYISOPRENYL-TEICHOIC ACID--PEPTIDOGLYCAN TEICHOIC ACID TRANSFERASE TAGU"/>
    <property type="match status" value="1"/>
</dbReference>
<feature type="compositionally biased region" description="Basic and acidic residues" evidence="2">
    <location>
        <begin position="20"/>
        <end position="29"/>
    </location>
</feature>
<gene>
    <name evidence="5" type="primary">brpA</name>
    <name evidence="5" type="ORF">NCTC13354_00635</name>
</gene>
<accession>A0A3S4WFU3</accession>
<proteinExistence type="inferred from homology"/>
<evidence type="ECO:0000313" key="5">
    <source>
        <dbReference type="EMBL" id="VEI12937.1"/>
    </source>
</evidence>
<dbReference type="Pfam" id="PF03816">
    <property type="entry name" value="LytR_cpsA_psr"/>
    <property type="match status" value="1"/>
</dbReference>
<evidence type="ECO:0000256" key="3">
    <source>
        <dbReference type="SAM" id="Phobius"/>
    </source>
</evidence>
<organism evidence="5 6">
    <name type="scientific">Trueperella bialowiezensis</name>
    <dbReference type="NCBI Taxonomy" id="312285"/>
    <lineage>
        <taxon>Bacteria</taxon>
        <taxon>Bacillati</taxon>
        <taxon>Actinomycetota</taxon>
        <taxon>Actinomycetes</taxon>
        <taxon>Actinomycetales</taxon>
        <taxon>Actinomycetaceae</taxon>
        <taxon>Trueperella</taxon>
    </lineage>
</organism>
<feature type="compositionally biased region" description="Polar residues" evidence="2">
    <location>
        <begin position="50"/>
        <end position="62"/>
    </location>
</feature>
<evidence type="ECO:0000256" key="1">
    <source>
        <dbReference type="ARBA" id="ARBA00006068"/>
    </source>
</evidence>
<dbReference type="EMBL" id="LR134476">
    <property type="protein sequence ID" value="VEI12937.1"/>
    <property type="molecule type" value="Genomic_DNA"/>
</dbReference>
<dbReference type="Proteomes" id="UP000269542">
    <property type="component" value="Chromosome"/>
</dbReference>